<evidence type="ECO:0000313" key="16">
    <source>
        <dbReference type="Proteomes" id="UP000187074"/>
    </source>
</evidence>
<sequence>MSLIVDQTQLTVGSQVPDFSLPASNGEKVALSDFRGRKVVLFFYPKNMTPTCTEEACSFRDNYGALEQAGAVVIGISPDPLKSHAKFIDKHSLPYLLMSDEEHKVSEIFGVWQMKKMFGREYMGIVRSTFLIDEQGKLAGQWRKVKVKGHVEAVLTAVLS</sequence>
<dbReference type="SUPFAM" id="SSF52833">
    <property type="entry name" value="Thioredoxin-like"/>
    <property type="match status" value="1"/>
</dbReference>
<dbReference type="PANTHER" id="PTHR42801">
    <property type="entry name" value="THIOREDOXIN-DEPENDENT PEROXIDE REDUCTASE"/>
    <property type="match status" value="1"/>
</dbReference>
<dbReference type="NCBIfam" id="NF006960">
    <property type="entry name" value="PRK09437.1"/>
    <property type="match status" value="1"/>
</dbReference>
<dbReference type="Proteomes" id="UP000187074">
    <property type="component" value="Unassembled WGS sequence"/>
</dbReference>
<evidence type="ECO:0000256" key="6">
    <source>
        <dbReference type="ARBA" id="ARBA00023002"/>
    </source>
</evidence>
<name>A0A1R1ASV4_PAELA</name>
<keyword evidence="7" id="KW-1015">Disulfide bond</keyword>
<keyword evidence="5" id="KW-0049">Antioxidant</keyword>
<keyword evidence="8" id="KW-0676">Redox-active center</keyword>
<dbReference type="GO" id="GO:0005737">
    <property type="term" value="C:cytoplasm"/>
    <property type="evidence" value="ECO:0007669"/>
    <property type="project" value="TreeGrafter"/>
</dbReference>
<evidence type="ECO:0000256" key="11">
    <source>
        <dbReference type="ARBA" id="ARBA00041373"/>
    </source>
</evidence>
<comment type="catalytic activity">
    <reaction evidence="12">
        <text>a hydroperoxide + [thioredoxin]-dithiol = an alcohol + [thioredoxin]-disulfide + H2O</text>
        <dbReference type="Rhea" id="RHEA:62620"/>
        <dbReference type="Rhea" id="RHEA-COMP:10698"/>
        <dbReference type="Rhea" id="RHEA-COMP:10700"/>
        <dbReference type="ChEBI" id="CHEBI:15377"/>
        <dbReference type="ChEBI" id="CHEBI:29950"/>
        <dbReference type="ChEBI" id="CHEBI:30879"/>
        <dbReference type="ChEBI" id="CHEBI:35924"/>
        <dbReference type="ChEBI" id="CHEBI:50058"/>
        <dbReference type="EC" id="1.11.1.24"/>
    </reaction>
</comment>
<dbReference type="GO" id="GO:0045454">
    <property type="term" value="P:cell redox homeostasis"/>
    <property type="evidence" value="ECO:0007669"/>
    <property type="project" value="TreeGrafter"/>
</dbReference>
<accession>A0A1R1ASV4</accession>
<evidence type="ECO:0000259" key="14">
    <source>
        <dbReference type="PROSITE" id="PS51352"/>
    </source>
</evidence>
<evidence type="ECO:0000256" key="9">
    <source>
        <dbReference type="ARBA" id="ARBA00032824"/>
    </source>
</evidence>
<dbReference type="Gene3D" id="3.40.30.10">
    <property type="entry name" value="Glutaredoxin"/>
    <property type="match status" value="1"/>
</dbReference>
<dbReference type="EMBL" id="MRTF01000013">
    <property type="protein sequence ID" value="OME88651.1"/>
    <property type="molecule type" value="Genomic_DNA"/>
</dbReference>
<dbReference type="OrthoDB" id="9812811at2"/>
<protein>
    <recommendedName>
        <fullName evidence="3">thioredoxin-dependent peroxiredoxin</fullName>
        <ecNumber evidence="3">1.11.1.24</ecNumber>
    </recommendedName>
    <alternativeName>
        <fullName evidence="11">Bacterioferritin comigratory protein</fullName>
    </alternativeName>
    <alternativeName>
        <fullName evidence="9">Thioredoxin peroxidase</fullName>
    </alternativeName>
</protein>
<organism evidence="15 16">
    <name type="scientific">Paenibacillus lautus</name>
    <name type="common">Bacillus lautus</name>
    <dbReference type="NCBI Taxonomy" id="1401"/>
    <lineage>
        <taxon>Bacteria</taxon>
        <taxon>Bacillati</taxon>
        <taxon>Bacillota</taxon>
        <taxon>Bacilli</taxon>
        <taxon>Bacillales</taxon>
        <taxon>Paenibacillaceae</taxon>
        <taxon>Paenibacillus</taxon>
    </lineage>
</organism>
<proteinExistence type="inferred from homology"/>
<dbReference type="STRING" id="1401.BK123_29300"/>
<evidence type="ECO:0000256" key="3">
    <source>
        <dbReference type="ARBA" id="ARBA00013017"/>
    </source>
</evidence>
<evidence type="ECO:0000256" key="1">
    <source>
        <dbReference type="ARBA" id="ARBA00003330"/>
    </source>
</evidence>
<feature type="domain" description="Thioredoxin" evidence="14">
    <location>
        <begin position="10"/>
        <end position="160"/>
    </location>
</feature>
<evidence type="ECO:0000256" key="8">
    <source>
        <dbReference type="ARBA" id="ARBA00023284"/>
    </source>
</evidence>
<dbReference type="PANTHER" id="PTHR42801:SF4">
    <property type="entry name" value="AHPC_TSA FAMILY PROTEIN"/>
    <property type="match status" value="1"/>
</dbReference>
<evidence type="ECO:0000313" key="15">
    <source>
        <dbReference type="EMBL" id="OME88651.1"/>
    </source>
</evidence>
<dbReference type="FunFam" id="3.40.30.10:FF:000007">
    <property type="entry name" value="Thioredoxin-dependent thiol peroxidase"/>
    <property type="match status" value="1"/>
</dbReference>
<comment type="similarity">
    <text evidence="10">Belongs to the peroxiredoxin family. BCP/PrxQ subfamily.</text>
</comment>
<comment type="subunit">
    <text evidence="2">Monomer.</text>
</comment>
<evidence type="ECO:0000256" key="13">
    <source>
        <dbReference type="PIRSR" id="PIRSR000239-1"/>
    </source>
</evidence>
<keyword evidence="4" id="KW-0575">Peroxidase</keyword>
<evidence type="ECO:0000256" key="10">
    <source>
        <dbReference type="ARBA" id="ARBA00038489"/>
    </source>
</evidence>
<comment type="function">
    <text evidence="1">Thiol-specific peroxidase that catalyzes the reduction of hydrogen peroxide and organic hydroperoxides to water and alcohols, respectively. Plays a role in cell protection against oxidative stress by detoxifying peroxides and as sensor of hydrogen peroxide-mediated signaling events.</text>
</comment>
<evidence type="ECO:0000256" key="7">
    <source>
        <dbReference type="ARBA" id="ARBA00023157"/>
    </source>
</evidence>
<dbReference type="RefSeq" id="WP_076325878.1">
    <property type="nucleotide sequence ID" value="NZ_JBCMXI010000008.1"/>
</dbReference>
<dbReference type="AlphaFoldDB" id="A0A1R1ASV4"/>
<feature type="active site" description="Cysteine sulfenic acid (-SOH) intermediate; for peroxidase activity" evidence="13">
    <location>
        <position position="52"/>
    </location>
</feature>
<dbReference type="PIRSF" id="PIRSF000239">
    <property type="entry name" value="AHPC"/>
    <property type="match status" value="1"/>
</dbReference>
<dbReference type="InterPro" id="IPR036249">
    <property type="entry name" value="Thioredoxin-like_sf"/>
</dbReference>
<dbReference type="InterPro" id="IPR050924">
    <property type="entry name" value="Peroxiredoxin_BCP/PrxQ"/>
</dbReference>
<evidence type="ECO:0000256" key="2">
    <source>
        <dbReference type="ARBA" id="ARBA00011245"/>
    </source>
</evidence>
<dbReference type="InterPro" id="IPR013766">
    <property type="entry name" value="Thioredoxin_domain"/>
</dbReference>
<dbReference type="InterPro" id="IPR024706">
    <property type="entry name" value="Peroxiredoxin_AhpC-typ"/>
</dbReference>
<comment type="caution">
    <text evidence="15">The sequence shown here is derived from an EMBL/GenBank/DDBJ whole genome shotgun (WGS) entry which is preliminary data.</text>
</comment>
<keyword evidence="6" id="KW-0560">Oxidoreductase</keyword>
<dbReference type="Pfam" id="PF00578">
    <property type="entry name" value="AhpC-TSA"/>
    <property type="match status" value="1"/>
</dbReference>
<dbReference type="GO" id="GO:0034599">
    <property type="term" value="P:cellular response to oxidative stress"/>
    <property type="evidence" value="ECO:0007669"/>
    <property type="project" value="TreeGrafter"/>
</dbReference>
<gene>
    <name evidence="15" type="ORF">BK123_29300</name>
</gene>
<dbReference type="PROSITE" id="PS51352">
    <property type="entry name" value="THIOREDOXIN_2"/>
    <property type="match status" value="1"/>
</dbReference>
<evidence type="ECO:0000256" key="5">
    <source>
        <dbReference type="ARBA" id="ARBA00022862"/>
    </source>
</evidence>
<reference evidence="15 16" key="1">
    <citation type="submission" date="2016-11" db="EMBL/GenBank/DDBJ databases">
        <title>Paenibacillus species isolates.</title>
        <authorList>
            <person name="Beno S.M."/>
        </authorList>
    </citation>
    <scope>NUCLEOTIDE SEQUENCE [LARGE SCALE GENOMIC DNA]</scope>
    <source>
        <strain evidence="15 16">FSL F4-0100</strain>
    </source>
</reference>
<dbReference type="InterPro" id="IPR000866">
    <property type="entry name" value="AhpC/TSA"/>
</dbReference>
<dbReference type="GO" id="GO:0008379">
    <property type="term" value="F:thioredoxin peroxidase activity"/>
    <property type="evidence" value="ECO:0007669"/>
    <property type="project" value="TreeGrafter"/>
</dbReference>
<dbReference type="CDD" id="cd03017">
    <property type="entry name" value="PRX_BCP"/>
    <property type="match status" value="1"/>
</dbReference>
<evidence type="ECO:0000256" key="4">
    <source>
        <dbReference type="ARBA" id="ARBA00022559"/>
    </source>
</evidence>
<evidence type="ECO:0000256" key="12">
    <source>
        <dbReference type="ARBA" id="ARBA00049091"/>
    </source>
</evidence>
<dbReference type="EC" id="1.11.1.24" evidence="3"/>